<dbReference type="NCBIfam" id="NF040785">
    <property type="entry name" value="CD3324_fam"/>
    <property type="match status" value="1"/>
</dbReference>
<protein>
    <recommendedName>
        <fullName evidence="3">Mor transcription activator family protein</fullName>
    </recommendedName>
</protein>
<dbReference type="PANTHER" id="PTHR37812:SF1">
    <property type="entry name" value="MU-LIKE PROPHAGE FLUMU PROTEIN C"/>
    <property type="match status" value="1"/>
</dbReference>
<sequence>MKYINADQILPTELVEELQKYVQAGYLYVPAKDGQHRSWGELTGYRAELVKRNGQIMEDYNKGSSLEELAERYSLSVYAIRKIIYQR</sequence>
<comment type="caution">
    <text evidence="1">The sequence shown here is derived from an EMBL/GenBank/DDBJ whole genome shotgun (WGS) entry which is preliminary data.</text>
</comment>
<dbReference type="PANTHER" id="PTHR37812">
    <property type="entry name" value="MU-LIKE PROPHAGE FLUMU PROTEIN C"/>
    <property type="match status" value="1"/>
</dbReference>
<accession>A0ABS6D2B4</accession>
<gene>
    <name evidence="1" type="ORF">HGO97_007390</name>
</gene>
<organism evidence="1 2">
    <name type="scientific">Faecalicatena faecalis</name>
    <dbReference type="NCBI Taxonomy" id="2726362"/>
    <lineage>
        <taxon>Bacteria</taxon>
        <taxon>Bacillati</taxon>
        <taxon>Bacillota</taxon>
        <taxon>Clostridia</taxon>
        <taxon>Lachnospirales</taxon>
        <taxon>Lachnospiraceae</taxon>
        <taxon>Faecalicatena</taxon>
    </lineage>
</organism>
<evidence type="ECO:0000313" key="1">
    <source>
        <dbReference type="EMBL" id="MBU3875633.1"/>
    </source>
</evidence>
<dbReference type="InterPro" id="IPR052411">
    <property type="entry name" value="c-mor_Regulatory_Protein"/>
</dbReference>
<proteinExistence type="predicted"/>
<dbReference type="InterPro" id="IPR049739">
    <property type="entry name" value="YraL-like"/>
</dbReference>
<dbReference type="Proteomes" id="UP000723714">
    <property type="component" value="Unassembled WGS sequence"/>
</dbReference>
<dbReference type="EMBL" id="JABACJ020000005">
    <property type="protein sequence ID" value="MBU3875633.1"/>
    <property type="molecule type" value="Genomic_DNA"/>
</dbReference>
<keyword evidence="2" id="KW-1185">Reference proteome</keyword>
<evidence type="ECO:0008006" key="3">
    <source>
        <dbReference type="Google" id="ProtNLM"/>
    </source>
</evidence>
<evidence type="ECO:0000313" key="2">
    <source>
        <dbReference type="Proteomes" id="UP000723714"/>
    </source>
</evidence>
<dbReference type="RefSeq" id="WP_216240677.1">
    <property type="nucleotide sequence ID" value="NZ_JABACJ020000005.1"/>
</dbReference>
<reference evidence="1 2" key="1">
    <citation type="submission" date="2021-06" db="EMBL/GenBank/DDBJ databases">
        <title>Faecalicatena sp. nov. isolated from porcine feces.</title>
        <authorList>
            <person name="Oh B.S."/>
            <person name="Lee J.H."/>
        </authorList>
    </citation>
    <scope>NUCLEOTIDE SEQUENCE [LARGE SCALE GENOMIC DNA]</scope>
    <source>
        <strain evidence="1 2">AGMB00832</strain>
    </source>
</reference>
<name>A0ABS6D2B4_9FIRM</name>